<accession>W2N4Z6</accession>
<reference evidence="1" key="1">
    <citation type="submission" date="2013-11" db="EMBL/GenBank/DDBJ databases">
        <title>The Genome Sequence of Phytophthora parasitica IAC_01/95.</title>
        <authorList>
            <consortium name="The Broad Institute Genomics Platform"/>
            <person name="Russ C."/>
            <person name="Tyler B."/>
            <person name="Panabieres F."/>
            <person name="Shan W."/>
            <person name="Tripathy S."/>
            <person name="Grunwald N."/>
            <person name="Machado M."/>
            <person name="Johnson C.S."/>
            <person name="Arredondo F."/>
            <person name="Hong C."/>
            <person name="Coffey M."/>
            <person name="Young S.K."/>
            <person name="Zeng Q."/>
            <person name="Gargeya S."/>
            <person name="Fitzgerald M."/>
            <person name="Abouelleil A."/>
            <person name="Alvarado L."/>
            <person name="Chapman S.B."/>
            <person name="Gainer-Dewar J."/>
            <person name="Goldberg J."/>
            <person name="Griggs A."/>
            <person name="Gujja S."/>
            <person name="Hansen M."/>
            <person name="Howarth C."/>
            <person name="Imamovic A."/>
            <person name="Ireland A."/>
            <person name="Larimer J."/>
            <person name="McCowan C."/>
            <person name="Murphy C."/>
            <person name="Pearson M."/>
            <person name="Poon T.W."/>
            <person name="Priest M."/>
            <person name="Roberts A."/>
            <person name="Saif S."/>
            <person name="Shea T."/>
            <person name="Sykes S."/>
            <person name="Wortman J."/>
            <person name="Nusbaum C."/>
            <person name="Birren B."/>
        </authorList>
    </citation>
    <scope>NUCLEOTIDE SEQUENCE [LARGE SCALE GENOMIC DNA]</scope>
    <source>
        <strain evidence="1">IAC_01/95</strain>
    </source>
</reference>
<sequence>MPQSVVLNSIEAAGFDVDVTCWFKWNHDVYGEDPFNLDDINVSLNQVDAVE</sequence>
<dbReference type="Proteomes" id="UP000054532">
    <property type="component" value="Unassembled WGS sequence"/>
</dbReference>
<dbReference type="AlphaFoldDB" id="W2N4Z6"/>
<dbReference type="VEuPathDB" id="FungiDB:PPTG_23363"/>
<proteinExistence type="predicted"/>
<dbReference type="EMBL" id="KI693732">
    <property type="protein sequence ID" value="ETM42769.1"/>
    <property type="molecule type" value="Genomic_DNA"/>
</dbReference>
<gene>
    <name evidence="1" type="ORF">L914_11640</name>
</gene>
<evidence type="ECO:0000313" key="1">
    <source>
        <dbReference type="EMBL" id="ETM42769.1"/>
    </source>
</evidence>
<organism evidence="1">
    <name type="scientific">Phytophthora nicotianae</name>
    <name type="common">Potato buckeye rot agent</name>
    <name type="synonym">Phytophthora parasitica</name>
    <dbReference type="NCBI Taxonomy" id="4792"/>
    <lineage>
        <taxon>Eukaryota</taxon>
        <taxon>Sar</taxon>
        <taxon>Stramenopiles</taxon>
        <taxon>Oomycota</taxon>
        <taxon>Peronosporomycetes</taxon>
        <taxon>Peronosporales</taxon>
        <taxon>Peronosporaceae</taxon>
        <taxon>Phytophthora</taxon>
    </lineage>
</organism>
<name>W2N4Z6_PHYNI</name>
<protein>
    <submittedName>
        <fullName evidence="1">Uncharacterized protein</fullName>
    </submittedName>
</protein>